<keyword evidence="4" id="KW-0698">rRNA processing</keyword>
<reference evidence="13 14" key="1">
    <citation type="journal article" date="2019" name="BMC Genomics">
        <title>Chromosome level assembly and comparative genome analysis confirm lager-brewing yeasts originated from a single hybridization.</title>
        <authorList>
            <person name="Salazar A.N."/>
            <person name="Gorter de Vries A.R."/>
            <person name="van den Broek M."/>
            <person name="Brouwers N."/>
            <person name="de la Torre Cortes P."/>
            <person name="Kuijpers N.G.A."/>
            <person name="Daran J.G."/>
            <person name="Abeel T."/>
        </authorList>
    </citation>
    <scope>NUCLEOTIDE SEQUENCE [LARGE SCALE GENOMIC DNA]</scope>
    <source>
        <strain evidence="13 14">CBS 1483</strain>
    </source>
</reference>
<feature type="region of interest" description="Disordered" evidence="11">
    <location>
        <begin position="218"/>
        <end position="283"/>
    </location>
</feature>
<dbReference type="InterPro" id="IPR000504">
    <property type="entry name" value="RRM_dom"/>
</dbReference>
<dbReference type="CDD" id="cd12568">
    <property type="entry name" value="RRM3_MRD1"/>
    <property type="match status" value="1"/>
</dbReference>
<feature type="region of interest" description="Disordered" evidence="11">
    <location>
        <begin position="301"/>
        <end position="337"/>
    </location>
</feature>
<feature type="region of interest" description="Disordered" evidence="11">
    <location>
        <begin position="870"/>
        <end position="890"/>
    </location>
</feature>
<dbReference type="FunFam" id="3.30.70.330:FF:000706">
    <property type="entry name" value="Multiple RNA-binding domain-containing protein 1"/>
    <property type="match status" value="1"/>
</dbReference>
<feature type="region of interest" description="Disordered" evidence="11">
    <location>
        <begin position="612"/>
        <end position="641"/>
    </location>
</feature>
<feature type="coiled-coil region" evidence="10">
    <location>
        <begin position="838"/>
        <end position="865"/>
    </location>
</feature>
<evidence type="ECO:0000256" key="2">
    <source>
        <dbReference type="ARBA" id="ARBA00008033"/>
    </source>
</evidence>
<feature type="compositionally biased region" description="Acidic residues" evidence="11">
    <location>
        <begin position="317"/>
        <end position="326"/>
    </location>
</feature>
<dbReference type="EMBL" id="CP049013">
    <property type="protein sequence ID" value="QID88521.1"/>
    <property type="molecule type" value="Genomic_DNA"/>
</dbReference>
<feature type="domain" description="RRM" evidence="12">
    <location>
        <begin position="2"/>
        <end position="94"/>
    </location>
</feature>
<dbReference type="Pfam" id="PF00076">
    <property type="entry name" value="RRM_1"/>
    <property type="match status" value="5"/>
</dbReference>
<evidence type="ECO:0000313" key="13">
    <source>
        <dbReference type="EMBL" id="QID88521.1"/>
    </source>
</evidence>
<dbReference type="Proteomes" id="UP000501346">
    <property type="component" value="Chromosome SeXVI"/>
</dbReference>
<evidence type="ECO:0000313" key="14">
    <source>
        <dbReference type="Proteomes" id="UP000501346"/>
    </source>
</evidence>
<dbReference type="SUPFAM" id="SSF54928">
    <property type="entry name" value="RNA-binding domain, RBD"/>
    <property type="match status" value="3"/>
</dbReference>
<feature type="domain" description="RRM" evidence="12">
    <location>
        <begin position="666"/>
        <end position="749"/>
    </location>
</feature>
<dbReference type="OrthoDB" id="439639at2759"/>
<name>A0A6C1EIK9_SACPS</name>
<dbReference type="GO" id="GO:0005634">
    <property type="term" value="C:nucleus"/>
    <property type="evidence" value="ECO:0007669"/>
    <property type="project" value="UniProtKB-SubCell"/>
</dbReference>
<dbReference type="GO" id="GO:1990904">
    <property type="term" value="C:ribonucleoprotein complex"/>
    <property type="evidence" value="ECO:0007669"/>
    <property type="project" value="UniProtKB-KW"/>
</dbReference>
<dbReference type="SMART" id="SM00360">
    <property type="entry name" value="RRM"/>
    <property type="match status" value="5"/>
</dbReference>
<evidence type="ECO:0000256" key="10">
    <source>
        <dbReference type="SAM" id="Coils"/>
    </source>
</evidence>
<dbReference type="InterPro" id="IPR035979">
    <property type="entry name" value="RBD_domain_sf"/>
</dbReference>
<dbReference type="CDD" id="cd12315">
    <property type="entry name" value="RRM1_RBM19_MRD1"/>
    <property type="match status" value="1"/>
</dbReference>
<dbReference type="InterPro" id="IPR034482">
    <property type="entry name" value="Mrd1_RRM3"/>
</dbReference>
<keyword evidence="8" id="KW-0687">Ribonucleoprotein</keyword>
<feature type="domain" description="RRM" evidence="12">
    <location>
        <begin position="535"/>
        <end position="607"/>
    </location>
</feature>
<feature type="coiled-coil region" evidence="10">
    <location>
        <begin position="105"/>
        <end position="136"/>
    </location>
</feature>
<dbReference type="FunFam" id="3.30.70.330:FF:000452">
    <property type="entry name" value="Multiple RNA-binding domain-containing protein 1"/>
    <property type="match status" value="1"/>
</dbReference>
<evidence type="ECO:0000256" key="5">
    <source>
        <dbReference type="ARBA" id="ARBA00022737"/>
    </source>
</evidence>
<proteinExistence type="inferred from homology"/>
<dbReference type="FunFam" id="3.30.70.330:FF:000247">
    <property type="entry name" value="Multiple RNA-binding domain-containing protein 1"/>
    <property type="match status" value="1"/>
</dbReference>
<dbReference type="InterPro" id="IPR012677">
    <property type="entry name" value="Nucleotide-bd_a/b_plait_sf"/>
</dbReference>
<dbReference type="GO" id="GO:0003729">
    <property type="term" value="F:mRNA binding"/>
    <property type="evidence" value="ECO:0007669"/>
    <property type="project" value="TreeGrafter"/>
</dbReference>
<keyword evidence="10" id="KW-0175">Coiled coil</keyword>
<evidence type="ECO:0000256" key="3">
    <source>
        <dbReference type="ARBA" id="ARBA00013428"/>
    </source>
</evidence>
<feature type="domain" description="RRM" evidence="12">
    <location>
        <begin position="348"/>
        <end position="426"/>
    </location>
</feature>
<organism evidence="13 14">
    <name type="scientific">Saccharomyces pastorianus</name>
    <name type="common">Lager yeast</name>
    <name type="synonym">Saccharomyces cerevisiae x Saccharomyces eubayanus</name>
    <dbReference type="NCBI Taxonomy" id="27292"/>
    <lineage>
        <taxon>Eukaryota</taxon>
        <taxon>Fungi</taxon>
        <taxon>Dikarya</taxon>
        <taxon>Ascomycota</taxon>
        <taxon>Saccharomycotina</taxon>
        <taxon>Saccharomycetes</taxon>
        <taxon>Saccharomycetales</taxon>
        <taxon>Saccharomycetaceae</taxon>
        <taxon>Saccharomyces</taxon>
    </lineage>
</organism>
<dbReference type="PANTHER" id="PTHR48039:SF5">
    <property type="entry name" value="RNA-BINDING PROTEIN 28"/>
    <property type="match status" value="1"/>
</dbReference>
<gene>
    <name evidence="13" type="primary">MRD1_2</name>
    <name evidence="13" type="ORF">GRS66_011240</name>
</gene>
<dbReference type="PANTHER" id="PTHR48039">
    <property type="entry name" value="RNA-BINDING MOTIF PROTEIN 14B"/>
    <property type="match status" value="1"/>
</dbReference>
<protein>
    <recommendedName>
        <fullName evidence="3">Multiple RNA-binding domain-containing protein 1</fullName>
    </recommendedName>
</protein>
<evidence type="ECO:0000256" key="4">
    <source>
        <dbReference type="ARBA" id="ARBA00022552"/>
    </source>
</evidence>
<evidence type="ECO:0000256" key="11">
    <source>
        <dbReference type="SAM" id="MobiDB-lite"/>
    </source>
</evidence>
<evidence type="ECO:0000256" key="1">
    <source>
        <dbReference type="ARBA" id="ARBA00004123"/>
    </source>
</evidence>
<feature type="compositionally biased region" description="Acidic residues" evidence="11">
    <location>
        <begin position="260"/>
        <end position="271"/>
    </location>
</feature>
<evidence type="ECO:0000256" key="9">
    <source>
        <dbReference type="PROSITE-ProRule" id="PRU00176"/>
    </source>
</evidence>
<feature type="domain" description="RRM" evidence="12">
    <location>
        <begin position="766"/>
        <end position="843"/>
    </location>
</feature>
<evidence type="ECO:0000256" key="6">
    <source>
        <dbReference type="ARBA" id="ARBA00022884"/>
    </source>
</evidence>
<dbReference type="Gene3D" id="3.30.70.330">
    <property type="match status" value="5"/>
</dbReference>
<evidence type="ECO:0000256" key="7">
    <source>
        <dbReference type="ARBA" id="ARBA00023242"/>
    </source>
</evidence>
<dbReference type="FunFam" id="3.30.70.330:FF:000459">
    <property type="entry name" value="Multiple RNA-binding domain-containing protein 1"/>
    <property type="match status" value="1"/>
</dbReference>
<comment type="subcellular location">
    <subcellularLocation>
        <location evidence="1">Nucleus</location>
    </subcellularLocation>
</comment>
<evidence type="ECO:0000259" key="12">
    <source>
        <dbReference type="PROSITE" id="PS50102"/>
    </source>
</evidence>
<keyword evidence="7" id="KW-0539">Nucleus</keyword>
<dbReference type="AlphaFoldDB" id="A0A6C1EIK9"/>
<keyword evidence="5" id="KW-0677">Repeat</keyword>
<dbReference type="PROSITE" id="PS50102">
    <property type="entry name" value="RRM"/>
    <property type="match status" value="5"/>
</dbReference>
<comment type="similarity">
    <text evidence="2">Belongs to the RRM MRD1 family.</text>
</comment>
<dbReference type="CDD" id="cd12319">
    <property type="entry name" value="RRM4_MRD1"/>
    <property type="match status" value="1"/>
</dbReference>
<keyword evidence="14" id="KW-1185">Reference proteome</keyword>
<keyword evidence="6 9" id="KW-0694">RNA-binding</keyword>
<sequence length="890" mass="101152">MSRIIVKGLPVYLTDDNLKEHFTKRLRQKHSHQAVSGSGPDLITDVKILRDRNGESRRFGFIGYRNEEDAFDAVDYFNGSFVNTSKIEVSMAKSFADPGVPQPMKEKRREAYKRFRENEEKLLQEQNQKKAKLDDNKHTNIDEEIRKNKHLQEFMETMKPSSQVTSWEKIGIDKSIEDKRQPQQPTEDDSHVQGNSLLAHALALKGDDKDEAPRLVIEHESDDEYSAFNNNKDEGQDNEGEEEKMISLDNLENANATMGNDDDDDNNDEAENEKRRSLAQNEQVSDFDWFKQRRIRIKESEGEARDKLAAAAAEQNDNGDAEEETQPEPVVPQKTDEERAVEKINQTGRLFLRNILYTSREDDFRKLFGPFGELEEVHVALDTRTGQSKGFAYVLFKDPKNAVEAYVELDKQIFQGRLLHILPGDEKKSHRLDEFDLKNMPLKKQKELKRKAAASKQEFSWNSLYMNQDAVLGSVAAKLGLEKSQLIDAENSNSAVKQALAEAHVIGDVRKYFESKGLELTKFSQLKSTNQRDDRVILVKNFPYGTTREELGEMFVPFGKLERLLMPPAGTIAVVQFRDATSARAAFTKLSYKRFKDGILYLEKGPKDCLTKPAESDDLVDEASAKEEEAPVEIKPSLNDLMETNKDTNEETSATHDEDVIDGPTVSIFIKNLNFTTTNQDLTDRFKVFTGFVVAQVKTKPDPKHQGKTLSMGFGFVEFRTKEQANAVISAMDGTVIDGHKIQLKLSHRQASHNNNTNVKSKKKSGKIIVKNLPFEATRKDVFELFNSFGQLKSVRVPKKFDKSARGFAFVEFLLPKEAENAMDQLQGVHLLGRRLAMQYAEEDAVDAEEEIARMTKKVRKQVATNEMAALRNKGGRKKLELDDEDNEGF</sequence>
<accession>A0A6C1EIK9</accession>
<evidence type="ECO:0000256" key="8">
    <source>
        <dbReference type="ARBA" id="ARBA00023274"/>
    </source>
</evidence>
<dbReference type="GO" id="GO:0006364">
    <property type="term" value="P:rRNA processing"/>
    <property type="evidence" value="ECO:0007669"/>
    <property type="project" value="UniProtKB-KW"/>
</dbReference>
<dbReference type="InterPro" id="IPR051945">
    <property type="entry name" value="RRM_MRD1_RNA_proc_ribogen"/>
</dbReference>